<dbReference type="RefSeq" id="WP_212699903.1">
    <property type="nucleotide sequence ID" value="NZ_JADMKU010000003.1"/>
</dbReference>
<accession>A0ABS5HP72</accession>
<keyword evidence="1" id="KW-0175">Coiled coil</keyword>
<evidence type="ECO:0000256" key="1">
    <source>
        <dbReference type="SAM" id="Coils"/>
    </source>
</evidence>
<keyword evidence="4" id="KW-1185">Reference proteome</keyword>
<dbReference type="Gene3D" id="1.10.287.1490">
    <property type="match status" value="1"/>
</dbReference>
<reference evidence="3 4" key="1">
    <citation type="journal article" date="2021" name="Arch. Microbiol.">
        <title>Thalassobius aquimarinus sp. nov., isolated from the Sea of Japan seashore.</title>
        <authorList>
            <person name="Kurilenko V.V."/>
            <person name="Romanenko L.A."/>
            <person name="Chernysheva N.Y."/>
            <person name="Velansky P.V."/>
            <person name="Tekutyeva L.A."/>
            <person name="Isaeva M.P."/>
            <person name="Mikhailov V.V."/>
        </authorList>
    </citation>
    <scope>NUCLEOTIDE SEQUENCE [LARGE SCALE GENOMIC DNA]</scope>
    <source>
        <strain evidence="3 4">KMM 8518</strain>
    </source>
</reference>
<feature type="compositionally biased region" description="Acidic residues" evidence="2">
    <location>
        <begin position="10"/>
        <end position="29"/>
    </location>
</feature>
<gene>
    <name evidence="3" type="ORF">IT775_04490</name>
</gene>
<feature type="region of interest" description="Disordered" evidence="2">
    <location>
        <begin position="1"/>
        <end position="109"/>
    </location>
</feature>
<evidence type="ECO:0000313" key="3">
    <source>
        <dbReference type="EMBL" id="MBR9650383.1"/>
    </source>
</evidence>
<proteinExistence type="predicted"/>
<dbReference type="Proteomes" id="UP001195941">
    <property type="component" value="Unassembled WGS sequence"/>
</dbReference>
<evidence type="ECO:0008006" key="5">
    <source>
        <dbReference type="Google" id="ProtNLM"/>
    </source>
</evidence>
<organism evidence="3 4">
    <name type="scientific">Thalassovita aquimarina</name>
    <dbReference type="NCBI Taxonomy" id="2785917"/>
    <lineage>
        <taxon>Bacteria</taxon>
        <taxon>Pseudomonadati</taxon>
        <taxon>Pseudomonadota</taxon>
        <taxon>Alphaproteobacteria</taxon>
        <taxon>Rhodobacterales</taxon>
        <taxon>Roseobacteraceae</taxon>
        <taxon>Thalassovita</taxon>
    </lineage>
</organism>
<feature type="compositionally biased region" description="Acidic residues" evidence="2">
    <location>
        <begin position="39"/>
        <end position="86"/>
    </location>
</feature>
<comment type="caution">
    <text evidence="3">The sequence shown here is derived from an EMBL/GenBank/DDBJ whole genome shotgun (WGS) entry which is preliminary data.</text>
</comment>
<dbReference type="EMBL" id="JADMKU010000003">
    <property type="protein sequence ID" value="MBR9650383.1"/>
    <property type="molecule type" value="Genomic_DNA"/>
</dbReference>
<sequence length="432" mass="45235">MSDPKKTADQSEDSPAEIEDAVIADDVAEETGAKQDDAVSGEETGEGDAEPGESAESDIAAEPEAVEEPEPSSDFAEQSEELDVAEEADRGAEPPEEEPVEDTPVAPAPEPVVVRKGGFWPAILGGVIAAGIGAGGALYLLPGGLSGGSGIDDLRTQMQTGLAAQAKKVDALADKVDSLKIPSDPSADLGQLAERVDQNGTRLQQLAAQIDGYQARLTDMEKRPITESASQEVVEAYERELKALQQSMANQRSEIEDMLAVAEAKKAEAVATARDTVLRGALARIQVAMDTGASFAEPVSDLKQAGIKVPEALDRMVDGVPTRAALQEAFPDAARAALKAARQAETDGGALNFLRDHLGVRSLEPREGNDADAILSRAEAALKAGHLSDAMAELEALPEQGRVELTDWMALATQRADGLAAAEALSQQLMSN</sequence>
<evidence type="ECO:0000313" key="4">
    <source>
        <dbReference type="Proteomes" id="UP001195941"/>
    </source>
</evidence>
<evidence type="ECO:0000256" key="2">
    <source>
        <dbReference type="SAM" id="MobiDB-lite"/>
    </source>
</evidence>
<name>A0ABS5HP72_9RHOB</name>
<protein>
    <recommendedName>
        <fullName evidence="5">Mitochondrial inner membrane protein</fullName>
    </recommendedName>
</protein>
<feature type="coiled-coil region" evidence="1">
    <location>
        <begin position="203"/>
        <end position="268"/>
    </location>
</feature>